<reference evidence="9 10" key="1">
    <citation type="journal article" date="2010" name="BMC Genomics">
        <title>Genome analysis and comparative genomics of a Giardia intestinalis assemblage E isolate.</title>
        <authorList>
            <person name="Jerlstrom-Hultqvist J."/>
            <person name="Franzen O."/>
            <person name="Ankarklev J."/>
            <person name="Xu F."/>
            <person name="Nohynkova E."/>
            <person name="Andersson J.O."/>
            <person name="Svard S.G."/>
            <person name="Andersson B."/>
        </authorList>
    </citation>
    <scope>NUCLEOTIDE SEQUENCE [LARGE SCALE GENOMIC DNA]</scope>
    <source>
        <strain evidence="9 10">P15</strain>
    </source>
</reference>
<feature type="compositionally biased region" description="Polar residues" evidence="7">
    <location>
        <begin position="142"/>
        <end position="154"/>
    </location>
</feature>
<dbReference type="Proteomes" id="UP000008974">
    <property type="component" value="Unassembled WGS sequence"/>
</dbReference>
<dbReference type="OMA" id="MEGIFAH"/>
<dbReference type="OrthoDB" id="20524at2759"/>
<dbReference type="SMART" id="SM00220">
    <property type="entry name" value="S_TKc"/>
    <property type="match status" value="1"/>
</dbReference>
<keyword evidence="2" id="KW-0808">Transferase</keyword>
<dbReference type="InterPro" id="IPR008271">
    <property type="entry name" value="Ser/Thr_kinase_AS"/>
</dbReference>
<dbReference type="GO" id="GO:0004712">
    <property type="term" value="F:protein serine/threonine/tyrosine kinase activity"/>
    <property type="evidence" value="ECO:0007669"/>
    <property type="project" value="TreeGrafter"/>
</dbReference>
<keyword evidence="3 6" id="KW-0547">Nucleotide-binding</keyword>
<dbReference type="GO" id="GO:0005634">
    <property type="term" value="C:nucleus"/>
    <property type="evidence" value="ECO:0007669"/>
    <property type="project" value="TreeGrafter"/>
</dbReference>
<dbReference type="InterPro" id="IPR000719">
    <property type="entry name" value="Prot_kinase_dom"/>
</dbReference>
<comment type="caution">
    <text evidence="9">The sequence shown here is derived from an EMBL/GenBank/DDBJ whole genome shotgun (WGS) entry which is preliminary data.</text>
</comment>
<feature type="compositionally biased region" description="Polar residues" evidence="7">
    <location>
        <begin position="51"/>
        <end position="61"/>
    </location>
</feature>
<keyword evidence="4 9" id="KW-0418">Kinase</keyword>
<dbReference type="EMBL" id="ACVC01000120">
    <property type="protein sequence ID" value="EFO63745.1"/>
    <property type="molecule type" value="Genomic_DNA"/>
</dbReference>
<evidence type="ECO:0000313" key="9">
    <source>
        <dbReference type="EMBL" id="EFO63745.1"/>
    </source>
</evidence>
<dbReference type="InterPro" id="IPR017441">
    <property type="entry name" value="Protein_kinase_ATP_BS"/>
</dbReference>
<dbReference type="GO" id="GO:0033316">
    <property type="term" value="P:meiotic spindle assembly checkpoint signaling"/>
    <property type="evidence" value="ECO:0007669"/>
    <property type="project" value="TreeGrafter"/>
</dbReference>
<keyword evidence="5 6" id="KW-0067">ATP-binding</keyword>
<feature type="domain" description="Protein kinase" evidence="8">
    <location>
        <begin position="372"/>
        <end position="667"/>
    </location>
</feature>
<feature type="binding site" evidence="6">
    <location>
        <position position="400"/>
    </location>
    <ligand>
        <name>ATP</name>
        <dbReference type="ChEBI" id="CHEBI:30616"/>
    </ligand>
</feature>
<evidence type="ECO:0000256" key="5">
    <source>
        <dbReference type="ARBA" id="ARBA00022840"/>
    </source>
</evidence>
<dbReference type="GO" id="GO:0034501">
    <property type="term" value="P:protein localization to kinetochore"/>
    <property type="evidence" value="ECO:0007669"/>
    <property type="project" value="TreeGrafter"/>
</dbReference>
<dbReference type="GO" id="GO:0000776">
    <property type="term" value="C:kinetochore"/>
    <property type="evidence" value="ECO:0007669"/>
    <property type="project" value="TreeGrafter"/>
</dbReference>
<dbReference type="STRING" id="658858.E1F1A8"/>
<feature type="compositionally biased region" description="Polar residues" evidence="7">
    <location>
        <begin position="313"/>
        <end position="325"/>
    </location>
</feature>
<evidence type="ECO:0000313" key="10">
    <source>
        <dbReference type="Proteomes" id="UP000008974"/>
    </source>
</evidence>
<dbReference type="PROSITE" id="PS50011">
    <property type="entry name" value="PROTEIN_KINASE_DOM"/>
    <property type="match status" value="1"/>
</dbReference>
<proteinExistence type="predicted"/>
<sequence>MFGASGSAPKEGDLSADRGYRPMRGYFNWTRDIAKEASATPDATEGDQEESSSSLVDTKTCITPAGQNEARGIVHPPKPNHLQRQRSSVQHGVEPIKKETENNAIKKSPIFLEEPPQKKLNRENYSASSKRSSDDQSTKKSASPQTTDTTTPKVLGLTQQMTILDNKDFQYNKTLGSTEVKSENKVPVASFSEVPVSLVHTSSTPQSATVQKKSSQSLRKGIFGQTDLNFNTTINFQSGDTANTNIPVLPVTGHVLEQLSTKQVVYPCAPQAPDLQPINTYSQQYHIPMVSLTNQNVTYAVSNQPTMAGESRATITAPSTRQNSDGAVGRARNINDPDYIRAIEFLEKYMNSLALLFRKIPVQIFYIHKIVYLVLGQIGTGGYGTVYKAVRPSGQFCAIKLMRSHKGKDYDAIEERNNYKAMIDEIEIMKRLKGKGICLDMLDYEVLSRRTPELRRYALIVMELGDTDLRSFMKEFKSVKEDRVVGPLHPCNLLPESKILSLLYDMITVLHRMHMQGYIHCDLKPQNFMFYKGRLRLIDFGISKAMQQNTTCAFTDTVAGTPKYMAPEIMFILAGGGDDKKTELHRVADVWSIGCILFEMAAGYHPLDRYVDKRPLVLLTTVAEKRYVIEAGDLHVSPELRELIMLCLEHSPKTRITMEGIFAHACLKNQFSQDTVSEFQSS</sequence>
<feature type="compositionally biased region" description="Basic and acidic residues" evidence="7">
    <location>
        <begin position="10"/>
        <end position="20"/>
    </location>
</feature>
<dbReference type="GO" id="GO:0007059">
    <property type="term" value="P:chromosome segregation"/>
    <property type="evidence" value="ECO:0007669"/>
    <property type="project" value="TreeGrafter"/>
</dbReference>
<dbReference type="VEuPathDB" id="GiardiaDB:GLP15_3866"/>
<protein>
    <submittedName>
        <fullName evidence="9">Kinase, TTK</fullName>
    </submittedName>
</protein>
<evidence type="ECO:0000259" key="8">
    <source>
        <dbReference type="PROSITE" id="PS50011"/>
    </source>
</evidence>
<evidence type="ECO:0000256" key="7">
    <source>
        <dbReference type="SAM" id="MobiDB-lite"/>
    </source>
</evidence>
<accession>E1F1A8</accession>
<dbReference type="AlphaFoldDB" id="E1F1A8"/>
<dbReference type="Gene3D" id="3.30.200.20">
    <property type="entry name" value="Phosphorylase Kinase, domain 1"/>
    <property type="match status" value="1"/>
</dbReference>
<organism evidence="9 10">
    <name type="scientific">Giardia intestinalis (strain P15)</name>
    <name type="common">Giardia lamblia</name>
    <dbReference type="NCBI Taxonomy" id="658858"/>
    <lineage>
        <taxon>Eukaryota</taxon>
        <taxon>Metamonada</taxon>
        <taxon>Diplomonadida</taxon>
        <taxon>Hexamitidae</taxon>
        <taxon>Giardiinae</taxon>
        <taxon>Giardia</taxon>
    </lineage>
</organism>
<dbReference type="Gene3D" id="1.10.510.10">
    <property type="entry name" value="Transferase(Phosphotransferase) domain 1"/>
    <property type="match status" value="1"/>
</dbReference>
<feature type="region of interest" description="Disordered" evidence="7">
    <location>
        <begin position="37"/>
        <end position="154"/>
    </location>
</feature>
<dbReference type="SUPFAM" id="SSF56112">
    <property type="entry name" value="Protein kinase-like (PK-like)"/>
    <property type="match status" value="1"/>
</dbReference>
<dbReference type="PANTHER" id="PTHR22974">
    <property type="entry name" value="MIXED LINEAGE PROTEIN KINASE"/>
    <property type="match status" value="1"/>
</dbReference>
<dbReference type="GO" id="GO:0007094">
    <property type="term" value="P:mitotic spindle assembly checkpoint signaling"/>
    <property type="evidence" value="ECO:0007669"/>
    <property type="project" value="TreeGrafter"/>
</dbReference>
<dbReference type="Pfam" id="PF00069">
    <property type="entry name" value="Pkinase"/>
    <property type="match status" value="1"/>
</dbReference>
<evidence type="ECO:0000256" key="2">
    <source>
        <dbReference type="ARBA" id="ARBA00022679"/>
    </source>
</evidence>
<dbReference type="PROSITE" id="PS00108">
    <property type="entry name" value="PROTEIN_KINASE_ST"/>
    <property type="match status" value="1"/>
</dbReference>
<name>E1F1A8_GIAIA</name>
<evidence type="ECO:0000256" key="4">
    <source>
        <dbReference type="ARBA" id="ARBA00022777"/>
    </source>
</evidence>
<keyword evidence="1" id="KW-0723">Serine/threonine-protein kinase</keyword>
<dbReference type="GO" id="GO:0005524">
    <property type="term" value="F:ATP binding"/>
    <property type="evidence" value="ECO:0007669"/>
    <property type="project" value="UniProtKB-UniRule"/>
</dbReference>
<gene>
    <name evidence="9" type="ORF">GLP15_3866</name>
</gene>
<dbReference type="GO" id="GO:0004674">
    <property type="term" value="F:protein serine/threonine kinase activity"/>
    <property type="evidence" value="ECO:0007669"/>
    <property type="project" value="UniProtKB-KW"/>
</dbReference>
<dbReference type="PANTHER" id="PTHR22974:SF21">
    <property type="entry name" value="DUAL SPECIFICITY PROTEIN KINASE TTK"/>
    <property type="match status" value="1"/>
</dbReference>
<evidence type="ECO:0000256" key="6">
    <source>
        <dbReference type="PROSITE-ProRule" id="PRU10141"/>
    </source>
</evidence>
<feature type="region of interest" description="Disordered" evidence="7">
    <location>
        <begin position="310"/>
        <end position="330"/>
    </location>
</feature>
<evidence type="ECO:0000256" key="1">
    <source>
        <dbReference type="ARBA" id="ARBA00022527"/>
    </source>
</evidence>
<dbReference type="PROSITE" id="PS00107">
    <property type="entry name" value="PROTEIN_KINASE_ATP"/>
    <property type="match status" value="1"/>
</dbReference>
<feature type="region of interest" description="Disordered" evidence="7">
    <location>
        <begin position="1"/>
        <end position="22"/>
    </location>
</feature>
<evidence type="ECO:0000256" key="3">
    <source>
        <dbReference type="ARBA" id="ARBA00022741"/>
    </source>
</evidence>
<dbReference type="InterPro" id="IPR011009">
    <property type="entry name" value="Kinase-like_dom_sf"/>
</dbReference>